<protein>
    <submittedName>
        <fullName evidence="2">Jg2512 protein</fullName>
    </submittedName>
</protein>
<feature type="region of interest" description="Disordered" evidence="1">
    <location>
        <begin position="75"/>
        <end position="100"/>
    </location>
</feature>
<dbReference type="AlphaFoldDB" id="A0A8S4QFI9"/>
<proteinExistence type="predicted"/>
<feature type="non-terminal residue" evidence="2">
    <location>
        <position position="159"/>
    </location>
</feature>
<gene>
    <name evidence="2" type="primary">jg2512</name>
    <name evidence="2" type="ORF">PAEG_LOCUS1356</name>
</gene>
<dbReference type="Proteomes" id="UP000838756">
    <property type="component" value="Unassembled WGS sequence"/>
</dbReference>
<evidence type="ECO:0000313" key="3">
    <source>
        <dbReference type="Proteomes" id="UP000838756"/>
    </source>
</evidence>
<comment type="caution">
    <text evidence="2">The sequence shown here is derived from an EMBL/GenBank/DDBJ whole genome shotgun (WGS) entry which is preliminary data.</text>
</comment>
<reference evidence="2" key="1">
    <citation type="submission" date="2022-03" db="EMBL/GenBank/DDBJ databases">
        <authorList>
            <person name="Lindestad O."/>
        </authorList>
    </citation>
    <scope>NUCLEOTIDE SEQUENCE</scope>
</reference>
<dbReference type="OrthoDB" id="7493454at2759"/>
<sequence length="159" mass="18128">GNDNQHLPVEDPRQLEQVIYHLVTDLPSPQLDENNLKNRDDTRTELAIIPPEKDQIKKAIQKSYTVIKHLRNLTDNMSSDAEPPNSEHKSRFENQQYGPNQQNSFILPQNDSVIRQNRSTVIQQSLPIIEIDDDWDIAGPSTSQANTVIQGPNVNQPSW</sequence>
<evidence type="ECO:0000256" key="1">
    <source>
        <dbReference type="SAM" id="MobiDB-lite"/>
    </source>
</evidence>
<evidence type="ECO:0000313" key="2">
    <source>
        <dbReference type="EMBL" id="CAH2208857.1"/>
    </source>
</evidence>
<dbReference type="EMBL" id="CAKXAJ010004696">
    <property type="protein sequence ID" value="CAH2208857.1"/>
    <property type="molecule type" value="Genomic_DNA"/>
</dbReference>
<keyword evidence="3" id="KW-1185">Reference proteome</keyword>
<name>A0A8S4QFI9_9NEOP</name>
<organism evidence="2 3">
    <name type="scientific">Pararge aegeria aegeria</name>
    <dbReference type="NCBI Taxonomy" id="348720"/>
    <lineage>
        <taxon>Eukaryota</taxon>
        <taxon>Metazoa</taxon>
        <taxon>Ecdysozoa</taxon>
        <taxon>Arthropoda</taxon>
        <taxon>Hexapoda</taxon>
        <taxon>Insecta</taxon>
        <taxon>Pterygota</taxon>
        <taxon>Neoptera</taxon>
        <taxon>Endopterygota</taxon>
        <taxon>Lepidoptera</taxon>
        <taxon>Glossata</taxon>
        <taxon>Ditrysia</taxon>
        <taxon>Papilionoidea</taxon>
        <taxon>Nymphalidae</taxon>
        <taxon>Satyrinae</taxon>
        <taxon>Satyrini</taxon>
        <taxon>Parargina</taxon>
        <taxon>Pararge</taxon>
    </lineage>
</organism>
<feature type="non-terminal residue" evidence="2">
    <location>
        <position position="1"/>
    </location>
</feature>
<accession>A0A8S4QFI9</accession>